<evidence type="ECO:0000313" key="3">
    <source>
        <dbReference type="Proteomes" id="UP000002051"/>
    </source>
</evidence>
<keyword evidence="3" id="KW-1185">Reference proteome</keyword>
<reference evidence="1 3" key="1">
    <citation type="journal article" date="2011" name="Nature">
        <title>The Medicago genome provides insight into the evolution of rhizobial symbioses.</title>
        <authorList>
            <person name="Young N.D."/>
            <person name="Debelle F."/>
            <person name="Oldroyd G.E."/>
            <person name="Geurts R."/>
            <person name="Cannon S.B."/>
            <person name="Udvardi M.K."/>
            <person name="Benedito V.A."/>
            <person name="Mayer K.F."/>
            <person name="Gouzy J."/>
            <person name="Schoof H."/>
            <person name="Van de Peer Y."/>
            <person name="Proost S."/>
            <person name="Cook D.R."/>
            <person name="Meyers B.C."/>
            <person name="Spannagl M."/>
            <person name="Cheung F."/>
            <person name="De Mita S."/>
            <person name="Krishnakumar V."/>
            <person name="Gundlach H."/>
            <person name="Zhou S."/>
            <person name="Mudge J."/>
            <person name="Bharti A.K."/>
            <person name="Murray J.D."/>
            <person name="Naoumkina M.A."/>
            <person name="Rosen B."/>
            <person name="Silverstein K.A."/>
            <person name="Tang H."/>
            <person name="Rombauts S."/>
            <person name="Zhao P.X."/>
            <person name="Zhou P."/>
            <person name="Barbe V."/>
            <person name="Bardou P."/>
            <person name="Bechner M."/>
            <person name="Bellec A."/>
            <person name="Berger A."/>
            <person name="Berges H."/>
            <person name="Bidwell S."/>
            <person name="Bisseling T."/>
            <person name="Choisne N."/>
            <person name="Couloux A."/>
            <person name="Denny R."/>
            <person name="Deshpande S."/>
            <person name="Dai X."/>
            <person name="Doyle J.J."/>
            <person name="Dudez A.M."/>
            <person name="Farmer A.D."/>
            <person name="Fouteau S."/>
            <person name="Franken C."/>
            <person name="Gibelin C."/>
            <person name="Gish J."/>
            <person name="Goldstein S."/>
            <person name="Gonzalez A.J."/>
            <person name="Green P.J."/>
            <person name="Hallab A."/>
            <person name="Hartog M."/>
            <person name="Hua A."/>
            <person name="Humphray S.J."/>
            <person name="Jeong D.H."/>
            <person name="Jing Y."/>
            <person name="Jocker A."/>
            <person name="Kenton S.M."/>
            <person name="Kim D.J."/>
            <person name="Klee K."/>
            <person name="Lai H."/>
            <person name="Lang C."/>
            <person name="Lin S."/>
            <person name="Macmil S.L."/>
            <person name="Magdelenat G."/>
            <person name="Matthews L."/>
            <person name="McCorrison J."/>
            <person name="Monaghan E.L."/>
            <person name="Mun J.H."/>
            <person name="Najar F.Z."/>
            <person name="Nicholson C."/>
            <person name="Noirot C."/>
            <person name="O'Bleness M."/>
            <person name="Paule C.R."/>
            <person name="Poulain J."/>
            <person name="Prion F."/>
            <person name="Qin B."/>
            <person name="Qu C."/>
            <person name="Retzel E.F."/>
            <person name="Riddle C."/>
            <person name="Sallet E."/>
            <person name="Samain S."/>
            <person name="Samson N."/>
            <person name="Sanders I."/>
            <person name="Saurat O."/>
            <person name="Scarpelli C."/>
            <person name="Schiex T."/>
            <person name="Segurens B."/>
            <person name="Severin A.J."/>
            <person name="Sherrier D.J."/>
            <person name="Shi R."/>
            <person name="Sims S."/>
            <person name="Singer S.R."/>
            <person name="Sinharoy S."/>
            <person name="Sterck L."/>
            <person name="Viollet A."/>
            <person name="Wang B.B."/>
            <person name="Wang K."/>
            <person name="Wang M."/>
            <person name="Wang X."/>
            <person name="Warfsmann J."/>
            <person name="Weissenbach J."/>
            <person name="White D.D."/>
            <person name="White J.D."/>
            <person name="Wiley G.B."/>
            <person name="Wincker P."/>
            <person name="Xing Y."/>
            <person name="Yang L."/>
            <person name="Yao Z."/>
            <person name="Ying F."/>
            <person name="Zhai J."/>
            <person name="Zhou L."/>
            <person name="Zuber A."/>
            <person name="Denarie J."/>
            <person name="Dixon R.A."/>
            <person name="May G.D."/>
            <person name="Schwartz D.C."/>
            <person name="Rogers J."/>
            <person name="Quetier F."/>
            <person name="Town C.D."/>
            <person name="Roe B.A."/>
        </authorList>
    </citation>
    <scope>NUCLEOTIDE SEQUENCE [LARGE SCALE GENOMIC DNA]</scope>
    <source>
        <strain evidence="1">A17</strain>
        <strain evidence="2 3">cv. Jemalong A17</strain>
    </source>
</reference>
<evidence type="ECO:0000313" key="1">
    <source>
        <dbReference type="EMBL" id="KEH30810.1"/>
    </source>
</evidence>
<dbReference type="EMBL" id="CM001220">
    <property type="protein sequence ID" value="KEH30810.1"/>
    <property type="molecule type" value="Genomic_DNA"/>
</dbReference>
<reference evidence="2" key="3">
    <citation type="submission" date="2015-04" db="UniProtKB">
        <authorList>
            <consortium name="EnsemblPlants"/>
        </authorList>
    </citation>
    <scope>IDENTIFICATION</scope>
    <source>
        <strain evidence="2">cv. Jemalong A17</strain>
    </source>
</reference>
<accession>A0A072UY74</accession>
<organism evidence="1 3">
    <name type="scientific">Medicago truncatula</name>
    <name type="common">Barrel medic</name>
    <name type="synonym">Medicago tribuloides</name>
    <dbReference type="NCBI Taxonomy" id="3880"/>
    <lineage>
        <taxon>Eukaryota</taxon>
        <taxon>Viridiplantae</taxon>
        <taxon>Streptophyta</taxon>
        <taxon>Embryophyta</taxon>
        <taxon>Tracheophyta</taxon>
        <taxon>Spermatophyta</taxon>
        <taxon>Magnoliopsida</taxon>
        <taxon>eudicotyledons</taxon>
        <taxon>Gunneridae</taxon>
        <taxon>Pentapetalae</taxon>
        <taxon>rosids</taxon>
        <taxon>fabids</taxon>
        <taxon>Fabales</taxon>
        <taxon>Fabaceae</taxon>
        <taxon>Papilionoideae</taxon>
        <taxon>50 kb inversion clade</taxon>
        <taxon>NPAAA clade</taxon>
        <taxon>Hologalegina</taxon>
        <taxon>IRL clade</taxon>
        <taxon>Trifolieae</taxon>
        <taxon>Medicago</taxon>
    </lineage>
</organism>
<dbReference type="Proteomes" id="UP000002051">
    <property type="component" value="Chromosome 4"/>
</dbReference>
<proteinExistence type="predicted"/>
<reference evidence="1 3" key="2">
    <citation type="journal article" date="2014" name="BMC Genomics">
        <title>An improved genome release (version Mt4.0) for the model legume Medicago truncatula.</title>
        <authorList>
            <person name="Tang H."/>
            <person name="Krishnakumar V."/>
            <person name="Bidwell S."/>
            <person name="Rosen B."/>
            <person name="Chan A."/>
            <person name="Zhou S."/>
            <person name="Gentzbittel L."/>
            <person name="Childs K.L."/>
            <person name="Yandell M."/>
            <person name="Gundlach H."/>
            <person name="Mayer K.F."/>
            <person name="Schwartz D.C."/>
            <person name="Town C.D."/>
        </authorList>
    </citation>
    <scope>GENOME REANNOTATION</scope>
    <source>
        <strain evidence="1">A17</strain>
        <strain evidence="2 3">cv. Jemalong A17</strain>
    </source>
</reference>
<dbReference type="AlphaFoldDB" id="A0A072UY74"/>
<gene>
    <name evidence="1" type="ordered locus">MTR_4g082630</name>
</gene>
<sequence length="119" mass="13862">MQNLTLTRLSITSDQRNPTDNYTFVKNFLAYTATNPFSELSAEKKVSLLGEESDDIIEREVVWIMQLVKDTEIDLRYVVANQTRSYEIVLVCSKLENVCMDLEKMRKRKMALERGFGSW</sequence>
<dbReference type="EnsemblPlants" id="KEH30810">
    <property type="protein sequence ID" value="KEH30810"/>
    <property type="gene ID" value="MTR_4g082630"/>
</dbReference>
<name>A0A072UY74_MEDTR</name>
<evidence type="ECO:0000313" key="2">
    <source>
        <dbReference type="EnsemblPlants" id="KEH30810"/>
    </source>
</evidence>
<dbReference type="HOGENOM" id="CLU_2064979_0_0_1"/>
<protein>
    <submittedName>
        <fullName evidence="1 2">Uncharacterized protein</fullName>
    </submittedName>
</protein>